<dbReference type="InterPro" id="IPR043968">
    <property type="entry name" value="SGNH"/>
</dbReference>
<organism evidence="2 3">
    <name type="scientific">Luteibacter sahnii</name>
    <dbReference type="NCBI Taxonomy" id="3021977"/>
    <lineage>
        <taxon>Bacteria</taxon>
        <taxon>Pseudomonadati</taxon>
        <taxon>Pseudomonadota</taxon>
        <taxon>Gammaproteobacteria</taxon>
        <taxon>Lysobacterales</taxon>
        <taxon>Rhodanobacteraceae</taxon>
        <taxon>Luteibacter</taxon>
    </lineage>
</organism>
<dbReference type="GO" id="GO:0016787">
    <property type="term" value="F:hydrolase activity"/>
    <property type="evidence" value="ECO:0007669"/>
    <property type="project" value="UniProtKB-KW"/>
</dbReference>
<proteinExistence type="predicted"/>
<sequence>MRNVEAVSGHLIERLRPGDLVFLPSLRMPRFVDQWTRYDHDAIAAMALRARDDAERDGAVGRAVALVSRLTAQGAHVVLQAPNLLLRTPLYRCADPWTRGHPLCAGGPGCDRLEFQRLRKPMLNTVQSVAAAMPGVSVFDPFPLLCPVGPSCDGFRDGRPLFFDGDHVSGYANRLLAAPFRDAMLRVSGGS</sequence>
<reference evidence="2 3" key="1">
    <citation type="journal article" date="2024" name="Curr. Microbiol.">
        <title>Luteibacter sahnii sp. nov., A Novel Yellow-Colored Xanthomonadin Pigment Producing Probiotic Bacterium from Healthy Rice Seed Microbiome.</title>
        <authorList>
            <person name="Jaiswal G."/>
            <person name="Rana R."/>
            <person name="Nayak P.K."/>
            <person name="Chouhan R."/>
            <person name="Gandhi S.G."/>
            <person name="Patel H.K."/>
            <person name="Patil P.B."/>
        </authorList>
    </citation>
    <scope>NUCLEOTIDE SEQUENCE [LARGE SCALE GENOMIC DNA]</scope>
    <source>
        <strain evidence="2 3">PPL201</strain>
    </source>
</reference>
<comment type="caution">
    <text evidence="2">The sequence shown here is derived from an EMBL/GenBank/DDBJ whole genome shotgun (WGS) entry which is preliminary data.</text>
</comment>
<keyword evidence="3" id="KW-1185">Reference proteome</keyword>
<accession>A0ABT6B9P0</accession>
<protein>
    <submittedName>
        <fullName evidence="2">SGNH hydrolase domain-containing protein</fullName>
    </submittedName>
</protein>
<evidence type="ECO:0000259" key="1">
    <source>
        <dbReference type="Pfam" id="PF19040"/>
    </source>
</evidence>
<gene>
    <name evidence="2" type="ORF">P3W24_07690</name>
</gene>
<feature type="domain" description="SGNH" evidence="1">
    <location>
        <begin position="34"/>
        <end position="181"/>
    </location>
</feature>
<keyword evidence="2" id="KW-0378">Hydrolase</keyword>
<name>A0ABT6B9P0_9GAMM</name>
<evidence type="ECO:0000313" key="2">
    <source>
        <dbReference type="EMBL" id="MDF4024840.1"/>
    </source>
</evidence>
<evidence type="ECO:0000313" key="3">
    <source>
        <dbReference type="Proteomes" id="UP001528850"/>
    </source>
</evidence>
<dbReference type="Proteomes" id="UP001528850">
    <property type="component" value="Unassembled WGS sequence"/>
</dbReference>
<dbReference type="EMBL" id="JARJJS010000002">
    <property type="protein sequence ID" value="MDF4024840.1"/>
    <property type="molecule type" value="Genomic_DNA"/>
</dbReference>
<dbReference type="Pfam" id="PF19040">
    <property type="entry name" value="SGNH"/>
    <property type="match status" value="1"/>
</dbReference>